<evidence type="ECO:0000313" key="6">
    <source>
        <dbReference type="Proteomes" id="UP000576393"/>
    </source>
</evidence>
<dbReference type="Gene3D" id="1.10.357.10">
    <property type="entry name" value="Tetracycline Repressor, domain 2"/>
    <property type="match status" value="1"/>
</dbReference>
<dbReference type="InterPro" id="IPR011075">
    <property type="entry name" value="TetR_C"/>
</dbReference>
<dbReference type="InterPro" id="IPR036271">
    <property type="entry name" value="Tet_transcr_reg_TetR-rel_C_sf"/>
</dbReference>
<protein>
    <recommendedName>
        <fullName evidence="4">Tetracyclin repressor-like C-terminal domain-containing protein</fullName>
    </recommendedName>
</protein>
<reference evidence="5 6" key="1">
    <citation type="submission" date="2020-07" db="EMBL/GenBank/DDBJ databases">
        <title>Sequencing the genomes of 1000 actinobacteria strains.</title>
        <authorList>
            <person name="Klenk H.-P."/>
        </authorList>
    </citation>
    <scope>NUCLEOTIDE SEQUENCE [LARGE SCALE GENOMIC DNA]</scope>
    <source>
        <strain evidence="5 6">DSM 45763</strain>
    </source>
</reference>
<gene>
    <name evidence="5" type="ORF">HDA43_005260</name>
</gene>
<dbReference type="RefSeq" id="WP_179823447.1">
    <property type="nucleotide sequence ID" value="NZ_JACCCO010000002.1"/>
</dbReference>
<organism evidence="5 6">
    <name type="scientific">Streptosporangium sandarakinum</name>
    <dbReference type="NCBI Taxonomy" id="1260955"/>
    <lineage>
        <taxon>Bacteria</taxon>
        <taxon>Bacillati</taxon>
        <taxon>Actinomycetota</taxon>
        <taxon>Actinomycetes</taxon>
        <taxon>Streptosporangiales</taxon>
        <taxon>Streptosporangiaceae</taxon>
        <taxon>Streptosporangium</taxon>
    </lineage>
</organism>
<evidence type="ECO:0000313" key="5">
    <source>
        <dbReference type="EMBL" id="NYF43059.1"/>
    </source>
</evidence>
<keyword evidence="1" id="KW-0805">Transcription regulation</keyword>
<keyword evidence="2" id="KW-0804">Transcription</keyword>
<sequence>MDGHPHTDPSHPPGCLVISAAVNCGPGSADVQESLRRLREAGKAAIAERIAGDVAAGRLPEDTDVGALATFYAGVLQGISTQARDGAGREELERVADLAMLAWPAGDGDRGGPGPDDAERPGRAD</sequence>
<dbReference type="SUPFAM" id="SSF48498">
    <property type="entry name" value="Tetracyclin repressor-like, C-terminal domain"/>
    <property type="match status" value="1"/>
</dbReference>
<dbReference type="Proteomes" id="UP000576393">
    <property type="component" value="Unassembled WGS sequence"/>
</dbReference>
<dbReference type="PANTHER" id="PTHR47506">
    <property type="entry name" value="TRANSCRIPTIONAL REGULATORY PROTEIN"/>
    <property type="match status" value="1"/>
</dbReference>
<proteinExistence type="predicted"/>
<evidence type="ECO:0000259" key="4">
    <source>
        <dbReference type="Pfam" id="PF16925"/>
    </source>
</evidence>
<dbReference type="AlphaFoldDB" id="A0A852V3K0"/>
<accession>A0A852V3K0</accession>
<keyword evidence="6" id="KW-1185">Reference proteome</keyword>
<evidence type="ECO:0000256" key="1">
    <source>
        <dbReference type="ARBA" id="ARBA00023015"/>
    </source>
</evidence>
<comment type="caution">
    <text evidence="5">The sequence shown here is derived from an EMBL/GenBank/DDBJ whole genome shotgun (WGS) entry which is preliminary data.</text>
</comment>
<name>A0A852V3K0_9ACTN</name>
<evidence type="ECO:0000256" key="3">
    <source>
        <dbReference type="SAM" id="MobiDB-lite"/>
    </source>
</evidence>
<feature type="region of interest" description="Disordered" evidence="3">
    <location>
        <begin position="103"/>
        <end position="125"/>
    </location>
</feature>
<dbReference type="Pfam" id="PF16925">
    <property type="entry name" value="TetR_C_13"/>
    <property type="match status" value="1"/>
</dbReference>
<dbReference type="EMBL" id="JACCCO010000002">
    <property type="protein sequence ID" value="NYF43059.1"/>
    <property type="molecule type" value="Genomic_DNA"/>
</dbReference>
<feature type="domain" description="Tetracyclin repressor-like C-terminal" evidence="4">
    <location>
        <begin position="8"/>
        <end position="93"/>
    </location>
</feature>
<dbReference type="PANTHER" id="PTHR47506:SF1">
    <property type="entry name" value="HTH-TYPE TRANSCRIPTIONAL REGULATOR YJDC"/>
    <property type="match status" value="1"/>
</dbReference>
<evidence type="ECO:0000256" key="2">
    <source>
        <dbReference type="ARBA" id="ARBA00023163"/>
    </source>
</evidence>